<dbReference type="Gene3D" id="3.40.50.2000">
    <property type="entry name" value="Glycogen Phosphorylase B"/>
    <property type="match status" value="2"/>
</dbReference>
<dbReference type="PANTHER" id="PTHR45825:SF11">
    <property type="entry name" value="ALPHA AMYLASE DOMAIN-CONTAINING PROTEIN"/>
    <property type="match status" value="1"/>
</dbReference>
<comment type="similarity">
    <text evidence="3 7">Belongs to the glycosyltransferase 1 family. Bacterial/plant glycogen synthase subfamily.</text>
</comment>
<keyword evidence="5 7" id="KW-0808">Transferase</keyword>
<dbReference type="NCBIfam" id="TIGR02095">
    <property type="entry name" value="glgA"/>
    <property type="match status" value="1"/>
</dbReference>
<reference evidence="11" key="1">
    <citation type="submission" date="2016-11" db="EMBL/GenBank/DDBJ databases">
        <authorList>
            <person name="Varghese N."/>
            <person name="Submissions S."/>
        </authorList>
    </citation>
    <scope>NUCLEOTIDE SEQUENCE [LARGE SCALE GENOMIC DNA]</scope>
    <source>
        <strain evidence="11">DSM 10349</strain>
    </source>
</reference>
<dbReference type="GO" id="GO:0004373">
    <property type="term" value="F:alpha-1,4-glucan glucosyltransferase (UDP-glucose donor) activity"/>
    <property type="evidence" value="ECO:0007669"/>
    <property type="project" value="InterPro"/>
</dbReference>
<evidence type="ECO:0000256" key="3">
    <source>
        <dbReference type="ARBA" id="ARBA00010281"/>
    </source>
</evidence>
<dbReference type="EMBL" id="FRAR01000005">
    <property type="protein sequence ID" value="SHJ99965.1"/>
    <property type="molecule type" value="Genomic_DNA"/>
</dbReference>
<evidence type="ECO:0000256" key="2">
    <source>
        <dbReference type="ARBA" id="ARBA00002764"/>
    </source>
</evidence>
<evidence type="ECO:0000313" key="10">
    <source>
        <dbReference type="EMBL" id="SHJ99965.1"/>
    </source>
</evidence>
<comment type="pathway">
    <text evidence="7">Glycan biosynthesis; glycogen biosynthesis.</text>
</comment>
<protein>
    <recommendedName>
        <fullName evidence="7">Glycogen synthase</fullName>
        <ecNumber evidence="7">2.4.1.21</ecNumber>
    </recommendedName>
    <alternativeName>
        <fullName evidence="7">Starch [bacterial glycogen] synthase</fullName>
    </alternativeName>
</protein>
<organism evidence="10 11">
    <name type="scientific">Desulforamulus aeronauticus DSM 10349</name>
    <dbReference type="NCBI Taxonomy" id="1121421"/>
    <lineage>
        <taxon>Bacteria</taxon>
        <taxon>Bacillati</taxon>
        <taxon>Bacillota</taxon>
        <taxon>Clostridia</taxon>
        <taxon>Eubacteriales</taxon>
        <taxon>Peptococcaceae</taxon>
        <taxon>Desulforamulus</taxon>
    </lineage>
</organism>
<dbReference type="CDD" id="cd03791">
    <property type="entry name" value="GT5_Glycogen_synthase_DULL1-like"/>
    <property type="match status" value="1"/>
</dbReference>
<dbReference type="SUPFAM" id="SSF53756">
    <property type="entry name" value="UDP-Glycosyltransferase/glycogen phosphorylase"/>
    <property type="match status" value="1"/>
</dbReference>
<evidence type="ECO:0000259" key="9">
    <source>
        <dbReference type="Pfam" id="PF08323"/>
    </source>
</evidence>
<evidence type="ECO:0000256" key="7">
    <source>
        <dbReference type="HAMAP-Rule" id="MF_00484"/>
    </source>
</evidence>
<evidence type="ECO:0000259" key="8">
    <source>
        <dbReference type="Pfam" id="PF00534"/>
    </source>
</evidence>
<dbReference type="GO" id="GO:0005978">
    <property type="term" value="P:glycogen biosynthetic process"/>
    <property type="evidence" value="ECO:0007669"/>
    <property type="project" value="UniProtKB-UniRule"/>
</dbReference>
<dbReference type="RefSeq" id="WP_072910519.1">
    <property type="nucleotide sequence ID" value="NZ_FRAR01000005.1"/>
</dbReference>
<keyword evidence="11" id="KW-1185">Reference proteome</keyword>
<dbReference type="OrthoDB" id="9808590at2"/>
<keyword evidence="4 7" id="KW-0328">Glycosyltransferase</keyword>
<feature type="domain" description="Starch synthase catalytic" evidence="9">
    <location>
        <begin position="3"/>
        <end position="237"/>
    </location>
</feature>
<comment type="catalytic activity">
    <reaction evidence="1 7">
        <text>[(1-&gt;4)-alpha-D-glucosyl](n) + ADP-alpha-D-glucose = [(1-&gt;4)-alpha-D-glucosyl](n+1) + ADP + H(+)</text>
        <dbReference type="Rhea" id="RHEA:18189"/>
        <dbReference type="Rhea" id="RHEA-COMP:9584"/>
        <dbReference type="Rhea" id="RHEA-COMP:9587"/>
        <dbReference type="ChEBI" id="CHEBI:15378"/>
        <dbReference type="ChEBI" id="CHEBI:15444"/>
        <dbReference type="ChEBI" id="CHEBI:57498"/>
        <dbReference type="ChEBI" id="CHEBI:456216"/>
        <dbReference type="EC" id="2.4.1.21"/>
    </reaction>
</comment>
<name>A0A1M6NW87_9FIRM</name>
<dbReference type="HAMAP" id="MF_00484">
    <property type="entry name" value="Glycogen_synth"/>
    <property type="match status" value="1"/>
</dbReference>
<proteinExistence type="inferred from homology"/>
<keyword evidence="6 7" id="KW-0320">Glycogen biosynthesis</keyword>
<dbReference type="UniPathway" id="UPA00164"/>
<evidence type="ECO:0000256" key="1">
    <source>
        <dbReference type="ARBA" id="ARBA00001478"/>
    </source>
</evidence>
<gene>
    <name evidence="7" type="primary">glgA</name>
    <name evidence="10" type="ORF">SAMN02745123_00302</name>
</gene>
<dbReference type="GO" id="GO:0009011">
    <property type="term" value="F:alpha-1,4-glucan glucosyltransferase (ADP-glucose donor) activity"/>
    <property type="evidence" value="ECO:0007669"/>
    <property type="project" value="UniProtKB-UniRule"/>
</dbReference>
<dbReference type="InterPro" id="IPR011835">
    <property type="entry name" value="GS/SS"/>
</dbReference>
<dbReference type="Pfam" id="PF00534">
    <property type="entry name" value="Glycos_transf_1"/>
    <property type="match status" value="1"/>
</dbReference>
<evidence type="ECO:0000256" key="6">
    <source>
        <dbReference type="ARBA" id="ARBA00023056"/>
    </source>
</evidence>
<dbReference type="STRING" id="1121421.SAMN02745123_00302"/>
<sequence length="480" mass="55048">MTILLVAAEGVPFVKTGGLADVIGSLPQELKKLGLDVRVMLPKYGDIPEHFKIEMTHCCDFTVPLSWRQLYGGVQCLEYEGVPFYFIDNEYYFKRPGIYGFPDEGERFAFFCRAVLEALPHLDFSPRIIHCHDWHTGMISVFLKAFYGAHPTYQGIHTVFTIHNLEYQGLFPPEFLEDVLGLPERYFTWDGVEFNGQVSFIKGGINFADLLTTVSESYAQEIQYPFFGARLDGLLRQRKDVLQGILNGIDMKIYNPAEDPHICEPYNWKKPARKRLNKEELQRKLSLPVRKDVPLIGLVSRLASQKGLDLIAHIWEELLSLDVQLVVLGTGEPRYEELFRYVADKYPDKVSANLFFDNRLAHHIYAGSDLFLMPSLYEPCGLGQLIALRYGSLPVVRETGGLRDTVQPYNEHTGEGNGFTFTNYNAHDLLHVLKEAVSLYQQRTTWSKLVKNAMKADFSWYKSAQKYQDLYRELGLKKDD</sequence>
<accession>A0A1M6NW87</accession>
<feature type="binding site" evidence="7">
    <location>
        <position position="15"/>
    </location>
    <ligand>
        <name>ADP-alpha-D-glucose</name>
        <dbReference type="ChEBI" id="CHEBI:57498"/>
    </ligand>
</feature>
<evidence type="ECO:0000256" key="5">
    <source>
        <dbReference type="ARBA" id="ARBA00022679"/>
    </source>
</evidence>
<dbReference type="EC" id="2.4.1.21" evidence="7"/>
<dbReference type="NCBIfam" id="NF001898">
    <property type="entry name" value="PRK00654.1-1"/>
    <property type="match status" value="1"/>
</dbReference>
<feature type="domain" description="Glycosyl transferase family 1" evidence="8">
    <location>
        <begin position="288"/>
        <end position="448"/>
    </location>
</feature>
<evidence type="ECO:0000256" key="4">
    <source>
        <dbReference type="ARBA" id="ARBA00022676"/>
    </source>
</evidence>
<dbReference type="Pfam" id="PF08323">
    <property type="entry name" value="Glyco_transf_5"/>
    <property type="match status" value="1"/>
</dbReference>
<dbReference type="InterPro" id="IPR001296">
    <property type="entry name" value="Glyco_trans_1"/>
</dbReference>
<evidence type="ECO:0000313" key="11">
    <source>
        <dbReference type="Proteomes" id="UP000183997"/>
    </source>
</evidence>
<dbReference type="Proteomes" id="UP000183997">
    <property type="component" value="Unassembled WGS sequence"/>
</dbReference>
<dbReference type="PANTHER" id="PTHR45825">
    <property type="entry name" value="GRANULE-BOUND STARCH SYNTHASE 1, CHLOROPLASTIC/AMYLOPLASTIC"/>
    <property type="match status" value="1"/>
</dbReference>
<dbReference type="AlphaFoldDB" id="A0A1M6NW87"/>
<dbReference type="NCBIfam" id="NF001899">
    <property type="entry name" value="PRK00654.1-2"/>
    <property type="match status" value="1"/>
</dbReference>
<comment type="function">
    <text evidence="2 7">Synthesizes alpha-1,4-glucan chains using ADP-glucose.</text>
</comment>
<dbReference type="InterPro" id="IPR013534">
    <property type="entry name" value="Starch_synth_cat_dom"/>
</dbReference>